<dbReference type="SUPFAM" id="SSF50494">
    <property type="entry name" value="Trypsin-like serine proteases"/>
    <property type="match status" value="1"/>
</dbReference>
<dbReference type="InterPro" id="IPR009003">
    <property type="entry name" value="Peptidase_S1_PA"/>
</dbReference>
<dbReference type="InterPro" id="IPR043504">
    <property type="entry name" value="Peptidase_S1_PA_chymotrypsin"/>
</dbReference>
<keyword evidence="1" id="KW-1015">Disulfide bond</keyword>
<dbReference type="EMBL" id="NCKU01011366">
    <property type="protein sequence ID" value="RWS00466.1"/>
    <property type="molecule type" value="Genomic_DNA"/>
</dbReference>
<dbReference type="Pfam" id="PF00089">
    <property type="entry name" value="Trypsin"/>
    <property type="match status" value="1"/>
</dbReference>
<dbReference type="Gene3D" id="2.40.10.10">
    <property type="entry name" value="Trypsin-like serine proteases"/>
    <property type="match status" value="1"/>
</dbReference>
<comment type="caution">
    <text evidence="3">The sequence shown here is derived from an EMBL/GenBank/DDBJ whole genome shotgun (WGS) entry which is preliminary data.</text>
</comment>
<sequence>MYDAFCRTEPIWVSYGKTPFIDAFRNDYEEEMTTERSIERKKYCGISKIKAQARIIGGLEAREKEIPWQVGIQEMLTDGDGNVDYIIKGGGSILNKRWILTAAHIFSDLPINQTRGIIGTVSSANPKKIINFEKLFIHPNFSSDTFKNDIALLRTNVDMQLFPLDDSVNEICLPQVNETLPKMAVVSGWGADDKNYIAEGVNNLMSVTIKIVDNSSCEKLYPNFDRNLMICAGDLEGSKDSCN</sequence>
<evidence type="ECO:0000313" key="3">
    <source>
        <dbReference type="EMBL" id="RWS00466.1"/>
    </source>
</evidence>
<dbReference type="PROSITE" id="PS50240">
    <property type="entry name" value="TRYPSIN_DOM"/>
    <property type="match status" value="1"/>
</dbReference>
<gene>
    <name evidence="3" type="ORF">B4U79_03617</name>
</gene>
<keyword evidence="4" id="KW-1185">Reference proteome</keyword>
<dbReference type="STRING" id="1965070.A0A3S3NRK9"/>
<dbReference type="PANTHER" id="PTHR24252:SF7">
    <property type="entry name" value="HYALIN"/>
    <property type="match status" value="1"/>
</dbReference>
<dbReference type="GO" id="GO:0004252">
    <property type="term" value="F:serine-type endopeptidase activity"/>
    <property type="evidence" value="ECO:0007669"/>
    <property type="project" value="InterPro"/>
</dbReference>
<dbReference type="Proteomes" id="UP000285301">
    <property type="component" value="Unassembled WGS sequence"/>
</dbReference>
<dbReference type="InterPro" id="IPR001314">
    <property type="entry name" value="Peptidase_S1A"/>
</dbReference>
<organism evidence="3 4">
    <name type="scientific">Dinothrombium tinctorium</name>
    <dbReference type="NCBI Taxonomy" id="1965070"/>
    <lineage>
        <taxon>Eukaryota</taxon>
        <taxon>Metazoa</taxon>
        <taxon>Ecdysozoa</taxon>
        <taxon>Arthropoda</taxon>
        <taxon>Chelicerata</taxon>
        <taxon>Arachnida</taxon>
        <taxon>Acari</taxon>
        <taxon>Acariformes</taxon>
        <taxon>Trombidiformes</taxon>
        <taxon>Prostigmata</taxon>
        <taxon>Anystina</taxon>
        <taxon>Parasitengona</taxon>
        <taxon>Trombidioidea</taxon>
        <taxon>Trombidiidae</taxon>
        <taxon>Dinothrombium</taxon>
    </lineage>
</organism>
<dbReference type="InterPro" id="IPR001254">
    <property type="entry name" value="Trypsin_dom"/>
</dbReference>
<dbReference type="GO" id="GO:0006508">
    <property type="term" value="P:proteolysis"/>
    <property type="evidence" value="ECO:0007669"/>
    <property type="project" value="InterPro"/>
</dbReference>
<evidence type="ECO:0000256" key="1">
    <source>
        <dbReference type="ARBA" id="ARBA00023157"/>
    </source>
</evidence>
<evidence type="ECO:0000259" key="2">
    <source>
        <dbReference type="PROSITE" id="PS50240"/>
    </source>
</evidence>
<proteinExistence type="predicted"/>
<dbReference type="CDD" id="cd00190">
    <property type="entry name" value="Tryp_SPc"/>
    <property type="match status" value="1"/>
</dbReference>
<feature type="domain" description="Peptidase S1" evidence="2">
    <location>
        <begin position="55"/>
        <end position="243"/>
    </location>
</feature>
<accession>A0A3S3NRK9</accession>
<dbReference type="PRINTS" id="PR00722">
    <property type="entry name" value="CHYMOTRYPSIN"/>
</dbReference>
<feature type="non-terminal residue" evidence="3">
    <location>
        <position position="243"/>
    </location>
</feature>
<dbReference type="SMART" id="SM00020">
    <property type="entry name" value="Tryp_SPc"/>
    <property type="match status" value="1"/>
</dbReference>
<name>A0A3S3NRK9_9ACAR</name>
<reference evidence="3 4" key="1">
    <citation type="journal article" date="2018" name="Gigascience">
        <title>Genomes of trombidid mites reveal novel predicted allergens and laterally-transferred genes associated with secondary metabolism.</title>
        <authorList>
            <person name="Dong X."/>
            <person name="Chaisiri K."/>
            <person name="Xia D."/>
            <person name="Armstrong S.D."/>
            <person name="Fang Y."/>
            <person name="Donnelly M.J."/>
            <person name="Kadowaki T."/>
            <person name="McGarry J.W."/>
            <person name="Darby A.C."/>
            <person name="Makepeace B.L."/>
        </authorList>
    </citation>
    <scope>NUCLEOTIDE SEQUENCE [LARGE SCALE GENOMIC DNA]</scope>
    <source>
        <strain evidence="3">UoL-WK</strain>
    </source>
</reference>
<dbReference type="AlphaFoldDB" id="A0A3S3NRK9"/>
<dbReference type="OrthoDB" id="8440449at2759"/>
<dbReference type="PANTHER" id="PTHR24252">
    <property type="entry name" value="ACROSIN-RELATED"/>
    <property type="match status" value="1"/>
</dbReference>
<evidence type="ECO:0000313" key="4">
    <source>
        <dbReference type="Proteomes" id="UP000285301"/>
    </source>
</evidence>
<protein>
    <submittedName>
        <fullName evidence="3">Trypsin-1-like protein</fullName>
    </submittedName>
</protein>